<dbReference type="AlphaFoldDB" id="A0A167F3L7"/>
<evidence type="ECO:0000256" key="1">
    <source>
        <dbReference type="SAM" id="SignalP"/>
    </source>
</evidence>
<dbReference type="STRING" id="1763537.ULVI_13960"/>
<protein>
    <recommendedName>
        <fullName evidence="4">TonB-dependent receptor</fullName>
    </recommendedName>
</protein>
<feature type="chain" id="PRO_5007886104" description="TonB-dependent receptor" evidence="1">
    <location>
        <begin position="22"/>
        <end position="271"/>
    </location>
</feature>
<proteinExistence type="predicted"/>
<accession>A0A167F3L7</accession>
<feature type="signal peptide" evidence="1">
    <location>
        <begin position="1"/>
        <end position="21"/>
    </location>
</feature>
<reference evidence="2 3" key="1">
    <citation type="submission" date="2016-02" db="EMBL/GenBank/DDBJ databases">
        <title>Ulvibacter sp. LPB0005, isolated from Thais luteostoma.</title>
        <authorList>
            <person name="Shin S.-K."/>
            <person name="Yi H."/>
        </authorList>
    </citation>
    <scope>NUCLEOTIDE SEQUENCE [LARGE SCALE GENOMIC DNA]</scope>
    <source>
        <strain evidence="2 3">LPB0005</strain>
    </source>
</reference>
<evidence type="ECO:0000313" key="3">
    <source>
        <dbReference type="Proteomes" id="UP000077013"/>
    </source>
</evidence>
<dbReference type="Proteomes" id="UP000077013">
    <property type="component" value="Unassembled WGS sequence"/>
</dbReference>
<dbReference type="RefSeq" id="WP_068593411.1">
    <property type="nucleotide sequence ID" value="NZ_LRXL01000052.1"/>
</dbReference>
<gene>
    <name evidence="2" type="ORF">ULVI_13960</name>
</gene>
<keyword evidence="1" id="KW-0732">Signal</keyword>
<comment type="caution">
    <text evidence="2">The sequence shown here is derived from an EMBL/GenBank/DDBJ whole genome shotgun (WGS) entry which is preliminary data.</text>
</comment>
<evidence type="ECO:0000313" key="2">
    <source>
        <dbReference type="EMBL" id="OAB76157.1"/>
    </source>
</evidence>
<dbReference type="SUPFAM" id="SSF49464">
    <property type="entry name" value="Carboxypeptidase regulatory domain-like"/>
    <property type="match status" value="1"/>
</dbReference>
<dbReference type="InterPro" id="IPR008969">
    <property type="entry name" value="CarboxyPept-like_regulatory"/>
</dbReference>
<name>A0A167F3L7_9FLAO</name>
<dbReference type="OrthoDB" id="1436952at2"/>
<evidence type="ECO:0008006" key="4">
    <source>
        <dbReference type="Google" id="ProtNLM"/>
    </source>
</evidence>
<organism evidence="2 3">
    <name type="scientific">Cochleicola gelatinilyticus</name>
    <dbReference type="NCBI Taxonomy" id="1763537"/>
    <lineage>
        <taxon>Bacteria</taxon>
        <taxon>Pseudomonadati</taxon>
        <taxon>Bacteroidota</taxon>
        <taxon>Flavobacteriia</taxon>
        <taxon>Flavobacteriales</taxon>
        <taxon>Flavobacteriaceae</taxon>
        <taxon>Cochleicola</taxon>
    </lineage>
</organism>
<keyword evidence="3" id="KW-1185">Reference proteome</keyword>
<sequence>MMQKLPFLLILIVFNSFFGRAQQGAERITIAGVISAPEDLEVEGIHIYNTATQKGAVTSENGLFTLEVGKNDRLYISSLQFQDFKVIVDAEMIYSGKMKIYVNPNVNQLDEVLLKSHDLTGNMAVDAKQIKTHVIPNIQLSLPEILSQKNMESDRWSAIKGNASLEALGFSSNQGVSVDVVALYALLFPKKNIPIVPSIIEKINVLEVLKERFSIEFLNETYTIPTGKEIDFLYYLEDNGLLASYLKPENELKLLTFMQEQSVAYLLELEP</sequence>
<dbReference type="EMBL" id="LRXL01000052">
    <property type="protein sequence ID" value="OAB76157.1"/>
    <property type="molecule type" value="Genomic_DNA"/>
</dbReference>